<accession>A0A397SKV5</accession>
<dbReference type="Proteomes" id="UP000265703">
    <property type="component" value="Unassembled WGS sequence"/>
</dbReference>
<keyword evidence="2" id="KW-1185">Reference proteome</keyword>
<protein>
    <submittedName>
        <fullName evidence="1">Uncharacterized protein</fullName>
    </submittedName>
</protein>
<organism evidence="1 2">
    <name type="scientific">Glomus cerebriforme</name>
    <dbReference type="NCBI Taxonomy" id="658196"/>
    <lineage>
        <taxon>Eukaryota</taxon>
        <taxon>Fungi</taxon>
        <taxon>Fungi incertae sedis</taxon>
        <taxon>Mucoromycota</taxon>
        <taxon>Glomeromycotina</taxon>
        <taxon>Glomeromycetes</taxon>
        <taxon>Glomerales</taxon>
        <taxon>Glomeraceae</taxon>
        <taxon>Glomus</taxon>
    </lineage>
</organism>
<evidence type="ECO:0000313" key="1">
    <source>
        <dbReference type="EMBL" id="RIA85519.1"/>
    </source>
</evidence>
<sequence length="160" mass="18971">MVLRALQSRIGRKNGSPNSSVWNAKENRSEKNRVFFRFWLRNLIRFSSENSGLEMFTPELGKLKRFAPELEKLKFLRIRDWKHLALKIQNQKRNKRSLKMRSDINYNYNQKNLKKEATGAKETNKSDFEGTGFFTTSSCKLEVSAKDKSDPLNNKYHYWE</sequence>
<evidence type="ECO:0000313" key="2">
    <source>
        <dbReference type="Proteomes" id="UP000265703"/>
    </source>
</evidence>
<dbReference type="EMBL" id="QKYT01000421">
    <property type="protein sequence ID" value="RIA85519.1"/>
    <property type="molecule type" value="Genomic_DNA"/>
</dbReference>
<gene>
    <name evidence="1" type="ORF">C1645_741509</name>
</gene>
<proteinExistence type="predicted"/>
<comment type="caution">
    <text evidence="1">The sequence shown here is derived from an EMBL/GenBank/DDBJ whole genome shotgun (WGS) entry which is preliminary data.</text>
</comment>
<name>A0A397SKV5_9GLOM</name>
<reference evidence="1 2" key="1">
    <citation type="submission" date="2018-06" db="EMBL/GenBank/DDBJ databases">
        <title>Comparative genomics reveals the genomic features of Rhizophagus irregularis, R. cerebriforme, R. diaphanum and Gigaspora rosea, and their symbiotic lifestyle signature.</title>
        <authorList>
            <person name="Morin E."/>
            <person name="San Clemente H."/>
            <person name="Chen E.C.H."/>
            <person name="De La Providencia I."/>
            <person name="Hainaut M."/>
            <person name="Kuo A."/>
            <person name="Kohler A."/>
            <person name="Murat C."/>
            <person name="Tang N."/>
            <person name="Roy S."/>
            <person name="Loubradou J."/>
            <person name="Henrissat B."/>
            <person name="Grigoriev I.V."/>
            <person name="Corradi N."/>
            <person name="Roux C."/>
            <person name="Martin F.M."/>
        </authorList>
    </citation>
    <scope>NUCLEOTIDE SEQUENCE [LARGE SCALE GENOMIC DNA]</scope>
    <source>
        <strain evidence="1 2">DAOM 227022</strain>
    </source>
</reference>
<dbReference type="AlphaFoldDB" id="A0A397SKV5"/>